<accession>A0ABV2QW67</accession>
<dbReference type="SUPFAM" id="SSF53187">
    <property type="entry name" value="Zn-dependent exopeptidases"/>
    <property type="match status" value="1"/>
</dbReference>
<organism evidence="1 2">
    <name type="scientific">Kaistia defluvii</name>
    <dbReference type="NCBI Taxonomy" id="410841"/>
    <lineage>
        <taxon>Bacteria</taxon>
        <taxon>Pseudomonadati</taxon>
        <taxon>Pseudomonadota</taxon>
        <taxon>Alphaproteobacteria</taxon>
        <taxon>Hyphomicrobiales</taxon>
        <taxon>Kaistiaceae</taxon>
        <taxon>Kaistia</taxon>
    </lineage>
</organism>
<dbReference type="InterPro" id="IPR007709">
    <property type="entry name" value="N-FG_amidohydro"/>
</dbReference>
<protein>
    <submittedName>
        <fullName evidence="1">N-formylglutamate amidohydrolase</fullName>
    </submittedName>
</protein>
<dbReference type="PIRSF" id="PIRSF029730">
    <property type="entry name" value="UCP029730"/>
    <property type="match status" value="1"/>
</dbReference>
<proteinExistence type="predicted"/>
<gene>
    <name evidence="1" type="ORF">ABIE08_000548</name>
</gene>
<dbReference type="EMBL" id="JBEPSM010000001">
    <property type="protein sequence ID" value="MET4632635.1"/>
    <property type="molecule type" value="Genomic_DNA"/>
</dbReference>
<dbReference type="Proteomes" id="UP001549321">
    <property type="component" value="Unassembled WGS sequence"/>
</dbReference>
<dbReference type="Gene3D" id="3.40.630.40">
    <property type="entry name" value="Zn-dependent exopeptidases"/>
    <property type="match status" value="1"/>
</dbReference>
<reference evidence="1 2" key="1">
    <citation type="submission" date="2024-06" db="EMBL/GenBank/DDBJ databases">
        <title>Sorghum-associated microbial communities from plants grown in Nebraska, USA.</title>
        <authorList>
            <person name="Schachtman D."/>
        </authorList>
    </citation>
    <scope>NUCLEOTIDE SEQUENCE [LARGE SCALE GENOMIC DNA]</scope>
    <source>
        <strain evidence="1 2">3207</strain>
    </source>
</reference>
<comment type="caution">
    <text evidence="1">The sequence shown here is derived from an EMBL/GenBank/DDBJ whole genome shotgun (WGS) entry which is preliminary data.</text>
</comment>
<dbReference type="InterPro" id="IPR011227">
    <property type="entry name" value="UCP029730"/>
</dbReference>
<dbReference type="RefSeq" id="WP_354548579.1">
    <property type="nucleotide sequence ID" value="NZ_JBEPSM010000001.1"/>
</dbReference>
<name>A0ABV2QW67_9HYPH</name>
<evidence type="ECO:0000313" key="1">
    <source>
        <dbReference type="EMBL" id="MET4632635.1"/>
    </source>
</evidence>
<sequence>MDTQSVSSADWPEPIEVLNEDSDCEIVLICEHAANHIPAEYDRLGVTEDDLERHIAWDVGAAAVTRGLAEALGAPAFLGTYSRLLVDLNRPFGCLSSMPVRSEATSIPGNVDLTEAEFLRRRERVFDPFHDRITARLDAREAAGLPTRIIAIHSFTPVYLGVARPWHVGILFDQSADFAEATMAALAQDPALVVGANVPYVIDRDEDYAIPVFGTDRGNPAILVEIRNDLISDAAGIADWTRRMTRVLQDVSTQ</sequence>
<dbReference type="Pfam" id="PF05013">
    <property type="entry name" value="FGase"/>
    <property type="match status" value="1"/>
</dbReference>
<evidence type="ECO:0000313" key="2">
    <source>
        <dbReference type="Proteomes" id="UP001549321"/>
    </source>
</evidence>
<keyword evidence="2" id="KW-1185">Reference proteome</keyword>